<sequence length="141" mass="15736">MIEAFQKSGCLMSIRLPLPVPHMEKVPENLGAMSDEQWRERCHQDMRKWRRGTRGCGGRSHDGAGLLLVLKRDNPAAAHTGNRREKETPIYAYAHAVPMIYARPACAFSAACCVVQGILLRCLFVILQERGTPSSRRASCT</sequence>
<dbReference type="Proteomes" id="UP000770661">
    <property type="component" value="Unassembled WGS sequence"/>
</dbReference>
<dbReference type="EMBL" id="JACEEZ010018728">
    <property type="protein sequence ID" value="KAG0716595.1"/>
    <property type="molecule type" value="Genomic_DNA"/>
</dbReference>
<gene>
    <name evidence="1" type="ORF">GWK47_009298</name>
</gene>
<reference evidence="1" key="1">
    <citation type="submission" date="2020-07" db="EMBL/GenBank/DDBJ databases">
        <title>The High-quality genome of the commercially important snow crab, Chionoecetes opilio.</title>
        <authorList>
            <person name="Jeong J.-H."/>
            <person name="Ryu S."/>
        </authorList>
    </citation>
    <scope>NUCLEOTIDE SEQUENCE</scope>
    <source>
        <strain evidence="1">MADBK_172401_WGS</strain>
        <tissue evidence="1">Digestive gland</tissue>
    </source>
</reference>
<proteinExistence type="predicted"/>
<comment type="caution">
    <text evidence="1">The sequence shown here is derived from an EMBL/GenBank/DDBJ whole genome shotgun (WGS) entry which is preliminary data.</text>
</comment>
<dbReference type="AlphaFoldDB" id="A0A8J5CNP4"/>
<evidence type="ECO:0000313" key="1">
    <source>
        <dbReference type="EMBL" id="KAG0716595.1"/>
    </source>
</evidence>
<organism evidence="1 2">
    <name type="scientific">Chionoecetes opilio</name>
    <name type="common">Atlantic snow crab</name>
    <name type="synonym">Cancer opilio</name>
    <dbReference type="NCBI Taxonomy" id="41210"/>
    <lineage>
        <taxon>Eukaryota</taxon>
        <taxon>Metazoa</taxon>
        <taxon>Ecdysozoa</taxon>
        <taxon>Arthropoda</taxon>
        <taxon>Crustacea</taxon>
        <taxon>Multicrustacea</taxon>
        <taxon>Malacostraca</taxon>
        <taxon>Eumalacostraca</taxon>
        <taxon>Eucarida</taxon>
        <taxon>Decapoda</taxon>
        <taxon>Pleocyemata</taxon>
        <taxon>Brachyura</taxon>
        <taxon>Eubrachyura</taxon>
        <taxon>Majoidea</taxon>
        <taxon>Majidae</taxon>
        <taxon>Chionoecetes</taxon>
    </lineage>
</organism>
<protein>
    <submittedName>
        <fullName evidence="1">Uncharacterized protein</fullName>
    </submittedName>
</protein>
<keyword evidence="2" id="KW-1185">Reference proteome</keyword>
<evidence type="ECO:0000313" key="2">
    <source>
        <dbReference type="Proteomes" id="UP000770661"/>
    </source>
</evidence>
<name>A0A8J5CNP4_CHIOP</name>
<accession>A0A8J5CNP4</accession>